<protein>
    <submittedName>
        <fullName evidence="1">Uncharacterized protein</fullName>
    </submittedName>
</protein>
<evidence type="ECO:0000313" key="2">
    <source>
        <dbReference type="Proteomes" id="UP000814033"/>
    </source>
</evidence>
<sequence length="531" mass="56826">MSHLDEIIVTPAAHVTSNGYHHRHHDSHHEDDDDDYEVDDDGERALLSPTVNGAPWHDKHIGGRVGIWVQTRSIVLETLPTLLFTTIGLMFTGELLDHISHWNAMQSISQLIMIIPVILNLKGNIEMNLSARLSTAANMGELDASAARNSFILGNLALLQVQAAVVSFVAAGVSFLLGLVLPTISPASQEGTPAAVRALAYRFVMNHERAPRPTLPLHDPTMRLGLKEFVMVASTAMSAACLSALLLGSFMCFLIVVCRKFGRDPDNIAPPVAACLGDLVTLTLLGIVSAILIHVISTPIPAIIIGFLVLSSVACAVVTRRNEHVRDLLTQGWVPLFGAMVITSGSGIVLDVFVSKYDGYALLAVAIGGLPGGAGSILVSRLSTALHAAASAAHHVLPSASTSAVSLPQKHAHHEPSIGLVMVTLFLVTIPVELVYLLILRALNWLHAPFVFSIFALVFLCIGVFISLFVARHVTKFLWDRGRDPDMYALPIHSALMDLSGQILLVSCFELASALGVHIRSRAAAVAAGLV</sequence>
<gene>
    <name evidence="1" type="ORF">FA95DRAFT_1563902</name>
</gene>
<organism evidence="1 2">
    <name type="scientific">Auriscalpium vulgare</name>
    <dbReference type="NCBI Taxonomy" id="40419"/>
    <lineage>
        <taxon>Eukaryota</taxon>
        <taxon>Fungi</taxon>
        <taxon>Dikarya</taxon>
        <taxon>Basidiomycota</taxon>
        <taxon>Agaricomycotina</taxon>
        <taxon>Agaricomycetes</taxon>
        <taxon>Russulales</taxon>
        <taxon>Auriscalpiaceae</taxon>
        <taxon>Auriscalpium</taxon>
    </lineage>
</organism>
<accession>A0ACB8RG13</accession>
<reference evidence="1" key="1">
    <citation type="submission" date="2021-02" db="EMBL/GenBank/DDBJ databases">
        <authorList>
            <consortium name="DOE Joint Genome Institute"/>
            <person name="Ahrendt S."/>
            <person name="Looney B.P."/>
            <person name="Miyauchi S."/>
            <person name="Morin E."/>
            <person name="Drula E."/>
            <person name="Courty P.E."/>
            <person name="Chicoki N."/>
            <person name="Fauchery L."/>
            <person name="Kohler A."/>
            <person name="Kuo A."/>
            <person name="Labutti K."/>
            <person name="Pangilinan J."/>
            <person name="Lipzen A."/>
            <person name="Riley R."/>
            <person name="Andreopoulos W."/>
            <person name="He G."/>
            <person name="Johnson J."/>
            <person name="Barry K.W."/>
            <person name="Grigoriev I.V."/>
            <person name="Nagy L."/>
            <person name="Hibbett D."/>
            <person name="Henrissat B."/>
            <person name="Matheny P.B."/>
            <person name="Labbe J."/>
            <person name="Martin F."/>
        </authorList>
    </citation>
    <scope>NUCLEOTIDE SEQUENCE</scope>
    <source>
        <strain evidence="1">FP105234-sp</strain>
    </source>
</reference>
<dbReference type="Proteomes" id="UP000814033">
    <property type="component" value="Unassembled WGS sequence"/>
</dbReference>
<dbReference type="EMBL" id="MU276045">
    <property type="protein sequence ID" value="KAI0042837.1"/>
    <property type="molecule type" value="Genomic_DNA"/>
</dbReference>
<evidence type="ECO:0000313" key="1">
    <source>
        <dbReference type="EMBL" id="KAI0042837.1"/>
    </source>
</evidence>
<comment type="caution">
    <text evidence="1">The sequence shown here is derived from an EMBL/GenBank/DDBJ whole genome shotgun (WGS) entry which is preliminary data.</text>
</comment>
<name>A0ACB8RG13_9AGAM</name>
<proteinExistence type="predicted"/>
<reference evidence="1" key="2">
    <citation type="journal article" date="2022" name="New Phytol.">
        <title>Evolutionary transition to the ectomycorrhizal habit in the genomes of a hyperdiverse lineage of mushroom-forming fungi.</title>
        <authorList>
            <person name="Looney B."/>
            <person name="Miyauchi S."/>
            <person name="Morin E."/>
            <person name="Drula E."/>
            <person name="Courty P.E."/>
            <person name="Kohler A."/>
            <person name="Kuo A."/>
            <person name="LaButti K."/>
            <person name="Pangilinan J."/>
            <person name="Lipzen A."/>
            <person name="Riley R."/>
            <person name="Andreopoulos W."/>
            <person name="He G."/>
            <person name="Johnson J."/>
            <person name="Nolan M."/>
            <person name="Tritt A."/>
            <person name="Barry K.W."/>
            <person name="Grigoriev I.V."/>
            <person name="Nagy L.G."/>
            <person name="Hibbett D."/>
            <person name="Henrissat B."/>
            <person name="Matheny P.B."/>
            <person name="Labbe J."/>
            <person name="Martin F.M."/>
        </authorList>
    </citation>
    <scope>NUCLEOTIDE SEQUENCE</scope>
    <source>
        <strain evidence="1">FP105234-sp</strain>
    </source>
</reference>
<keyword evidence="2" id="KW-1185">Reference proteome</keyword>